<accession>F5YN89</accession>
<feature type="chain" id="PRO_5003329972" description="Lipoprotein" evidence="1">
    <location>
        <begin position="22"/>
        <end position="153"/>
    </location>
</feature>
<sequence>MRRFFMPVLCLFTALFFPAFLHGQTAKALDAILEKEHISNAEAAWVVLAAAELVGANASATEAFDYALSHKWLPLKAEAGTEIKLDGLSLLIMKSFDIKGGLMYTYLPRGRYAYRAMVHRDLIQGFADPSLPVSGEQVLFIMSRVLAYTEGSL</sequence>
<dbReference type="KEGG" id="tpi:TREPR_0113"/>
<feature type="signal peptide" evidence="1">
    <location>
        <begin position="1"/>
        <end position="21"/>
    </location>
</feature>
<reference evidence="3" key="1">
    <citation type="submission" date="2009-12" db="EMBL/GenBank/DDBJ databases">
        <title>Complete sequence of Treponema primitia strain ZAS-2.</title>
        <authorList>
            <person name="Tetu S.G."/>
            <person name="Matson E."/>
            <person name="Ren Q."/>
            <person name="Seshadri R."/>
            <person name="Elbourne L."/>
            <person name="Hassan K.A."/>
            <person name="Durkin A."/>
            <person name="Radune D."/>
            <person name="Mohamoud Y."/>
            <person name="Shay R."/>
            <person name="Jin S."/>
            <person name="Zhang X."/>
            <person name="Lucey K."/>
            <person name="Ballor N.R."/>
            <person name="Ottesen E."/>
            <person name="Rosenthal R."/>
            <person name="Allen A."/>
            <person name="Leadbetter J.R."/>
            <person name="Paulsen I.T."/>
        </authorList>
    </citation>
    <scope>NUCLEOTIDE SEQUENCE [LARGE SCALE GENOMIC DNA]</scope>
    <source>
        <strain evidence="3">ATCC BAA-887 / DSM 12427 / ZAS-2</strain>
    </source>
</reference>
<evidence type="ECO:0000256" key="1">
    <source>
        <dbReference type="SAM" id="SignalP"/>
    </source>
</evidence>
<name>F5YN89_TREPZ</name>
<dbReference type="HOGENOM" id="CLU_142314_0_0_12"/>
<evidence type="ECO:0000313" key="2">
    <source>
        <dbReference type="EMBL" id="AEF85234.1"/>
    </source>
</evidence>
<dbReference type="AlphaFoldDB" id="F5YN89"/>
<proteinExistence type="predicted"/>
<dbReference type="STRING" id="545694.TREPR_0113"/>
<gene>
    <name evidence="2" type="ordered locus">TREPR_0113</name>
</gene>
<dbReference type="EMBL" id="CP001843">
    <property type="protein sequence ID" value="AEF85234.1"/>
    <property type="molecule type" value="Genomic_DNA"/>
</dbReference>
<reference evidence="2 3" key="2">
    <citation type="journal article" date="2011" name="ISME J.">
        <title>RNA-seq reveals cooperative metabolic interactions between two termite-gut spirochete species in co-culture.</title>
        <authorList>
            <person name="Rosenthal A.Z."/>
            <person name="Matson E.G."/>
            <person name="Eldar A."/>
            <person name="Leadbetter J.R."/>
        </authorList>
    </citation>
    <scope>NUCLEOTIDE SEQUENCE [LARGE SCALE GENOMIC DNA]</scope>
    <source>
        <strain evidence="3">ATCC BAA-887 / DSM 12427 / ZAS-2</strain>
    </source>
</reference>
<dbReference type="eggNOG" id="ENOG502ZRPF">
    <property type="taxonomic scope" value="Bacteria"/>
</dbReference>
<keyword evidence="1" id="KW-0732">Signal</keyword>
<dbReference type="Proteomes" id="UP000009223">
    <property type="component" value="Chromosome"/>
</dbReference>
<keyword evidence="3" id="KW-1185">Reference proteome</keyword>
<organism evidence="2 3">
    <name type="scientific">Treponema primitia (strain ATCC BAA-887 / DSM 12427 / ZAS-2)</name>
    <dbReference type="NCBI Taxonomy" id="545694"/>
    <lineage>
        <taxon>Bacteria</taxon>
        <taxon>Pseudomonadati</taxon>
        <taxon>Spirochaetota</taxon>
        <taxon>Spirochaetia</taxon>
        <taxon>Spirochaetales</taxon>
        <taxon>Treponemataceae</taxon>
        <taxon>Treponema</taxon>
    </lineage>
</organism>
<evidence type="ECO:0008006" key="4">
    <source>
        <dbReference type="Google" id="ProtNLM"/>
    </source>
</evidence>
<protein>
    <recommendedName>
        <fullName evidence="4">Lipoprotein</fullName>
    </recommendedName>
</protein>
<evidence type="ECO:0000313" key="3">
    <source>
        <dbReference type="Proteomes" id="UP000009223"/>
    </source>
</evidence>